<keyword evidence="2" id="KW-1185">Reference proteome</keyword>
<proteinExistence type="predicted"/>
<organism evidence="1 2">
    <name type="scientific">Gloeomargarita lithophora Alchichica-D10</name>
    <dbReference type="NCBI Taxonomy" id="1188229"/>
    <lineage>
        <taxon>Bacteria</taxon>
        <taxon>Bacillati</taxon>
        <taxon>Cyanobacteriota</taxon>
        <taxon>Cyanophyceae</taxon>
        <taxon>Gloeomargaritales</taxon>
        <taxon>Gloeomargaritaceae</taxon>
        <taxon>Gloeomargarita</taxon>
    </lineage>
</organism>
<accession>A0A1J0AEU1</accession>
<dbReference type="EC" id="2.4.2.19" evidence="1"/>
<feature type="non-terminal residue" evidence="1">
    <location>
        <position position="1"/>
    </location>
</feature>
<protein>
    <submittedName>
        <fullName evidence="1">Nicotinate-nucleotide pyrophosphorylase</fullName>
        <ecNumber evidence="1">2.4.2.19</ecNumber>
    </submittedName>
</protein>
<reference evidence="1 2" key="1">
    <citation type="submission" date="2016-10" db="EMBL/GenBank/DDBJ databases">
        <title>Description of Gloeomargarita lithophora gen. nov., sp. nov., a thylakoid-bearing basal-branching cyanobacterium with intracellular carbonates, and proposal for Gloeomargaritales ord. nov.</title>
        <authorList>
            <person name="Moreira D."/>
            <person name="Tavera R."/>
            <person name="Benzerara K."/>
            <person name="Skouri-Panet F."/>
            <person name="Couradeau E."/>
            <person name="Gerard E."/>
            <person name="Loussert C."/>
            <person name="Novelo E."/>
            <person name="Zivanovic Y."/>
            <person name="Lopez-Garcia P."/>
        </authorList>
    </citation>
    <scope>NUCLEOTIDE SEQUENCE [LARGE SCALE GENOMIC DNA]</scope>
    <source>
        <strain evidence="1 2">D10</strain>
    </source>
</reference>
<evidence type="ECO:0000313" key="2">
    <source>
        <dbReference type="Proteomes" id="UP000180235"/>
    </source>
</evidence>
<keyword evidence="1" id="KW-0328">Glycosyltransferase</keyword>
<dbReference type="KEGG" id="glt:GlitD10_2091.1"/>
<dbReference type="GO" id="GO:0004514">
    <property type="term" value="F:nicotinate-nucleotide diphosphorylase (carboxylating) activity"/>
    <property type="evidence" value="ECO:0007669"/>
    <property type="project" value="UniProtKB-EC"/>
</dbReference>
<sequence length="8" mass="879">PIVIPLDL</sequence>
<keyword evidence="1" id="KW-0808">Transferase</keyword>
<gene>
    <name evidence="1" type="ORF">GlitD10_2091</name>
</gene>
<dbReference type="EMBL" id="CP017675">
    <property type="protein sequence ID" value="APB34419.1"/>
    <property type="molecule type" value="Genomic_DNA"/>
</dbReference>
<dbReference type="Proteomes" id="UP000180235">
    <property type="component" value="Chromosome"/>
</dbReference>
<name>A0A1J0AEU1_9CYAN</name>
<evidence type="ECO:0000313" key="1">
    <source>
        <dbReference type="EMBL" id="APB34419.1"/>
    </source>
</evidence>